<dbReference type="Proteomes" id="UP001055879">
    <property type="component" value="Linkage Group LG14"/>
</dbReference>
<proteinExistence type="predicted"/>
<gene>
    <name evidence="1" type="ORF">L6452_37668</name>
</gene>
<reference evidence="1 2" key="2">
    <citation type="journal article" date="2022" name="Mol. Ecol. Resour.">
        <title>The genomes of chicory, endive, great burdock and yacon provide insights into Asteraceae paleo-polyploidization history and plant inulin production.</title>
        <authorList>
            <person name="Fan W."/>
            <person name="Wang S."/>
            <person name="Wang H."/>
            <person name="Wang A."/>
            <person name="Jiang F."/>
            <person name="Liu H."/>
            <person name="Zhao H."/>
            <person name="Xu D."/>
            <person name="Zhang Y."/>
        </authorList>
    </citation>
    <scope>NUCLEOTIDE SEQUENCE [LARGE SCALE GENOMIC DNA]</scope>
    <source>
        <strain evidence="2">cv. Niubang</strain>
    </source>
</reference>
<keyword evidence="2" id="KW-1185">Reference proteome</keyword>
<evidence type="ECO:0000313" key="1">
    <source>
        <dbReference type="EMBL" id="KAI3678379.1"/>
    </source>
</evidence>
<dbReference type="EMBL" id="CM042060">
    <property type="protein sequence ID" value="KAI3678379.1"/>
    <property type="molecule type" value="Genomic_DNA"/>
</dbReference>
<evidence type="ECO:0000313" key="2">
    <source>
        <dbReference type="Proteomes" id="UP001055879"/>
    </source>
</evidence>
<protein>
    <submittedName>
        <fullName evidence="1">Uncharacterized protein</fullName>
    </submittedName>
</protein>
<accession>A0ACB8Y4Q8</accession>
<sequence>MYAVHTRREEKEGGCVWSLPTIWSIFFGDLVASIFSGDMRPPYSTAIWFLPLGGRWMSCRFCPRGSTLLCFLYSFVSKTANHMVKAVAEQDVKQLQKKIVYRGGDG</sequence>
<name>A0ACB8Y4Q8_ARCLA</name>
<reference evidence="2" key="1">
    <citation type="journal article" date="2022" name="Mol. Ecol. Resour.">
        <title>The genomes of chicory, endive, great burdock and yacon provide insights into Asteraceae palaeo-polyploidization history and plant inulin production.</title>
        <authorList>
            <person name="Fan W."/>
            <person name="Wang S."/>
            <person name="Wang H."/>
            <person name="Wang A."/>
            <person name="Jiang F."/>
            <person name="Liu H."/>
            <person name="Zhao H."/>
            <person name="Xu D."/>
            <person name="Zhang Y."/>
        </authorList>
    </citation>
    <scope>NUCLEOTIDE SEQUENCE [LARGE SCALE GENOMIC DNA]</scope>
    <source>
        <strain evidence="2">cv. Niubang</strain>
    </source>
</reference>
<comment type="caution">
    <text evidence="1">The sequence shown here is derived from an EMBL/GenBank/DDBJ whole genome shotgun (WGS) entry which is preliminary data.</text>
</comment>
<organism evidence="1 2">
    <name type="scientific">Arctium lappa</name>
    <name type="common">Greater burdock</name>
    <name type="synonym">Lappa major</name>
    <dbReference type="NCBI Taxonomy" id="4217"/>
    <lineage>
        <taxon>Eukaryota</taxon>
        <taxon>Viridiplantae</taxon>
        <taxon>Streptophyta</taxon>
        <taxon>Embryophyta</taxon>
        <taxon>Tracheophyta</taxon>
        <taxon>Spermatophyta</taxon>
        <taxon>Magnoliopsida</taxon>
        <taxon>eudicotyledons</taxon>
        <taxon>Gunneridae</taxon>
        <taxon>Pentapetalae</taxon>
        <taxon>asterids</taxon>
        <taxon>campanulids</taxon>
        <taxon>Asterales</taxon>
        <taxon>Asteraceae</taxon>
        <taxon>Carduoideae</taxon>
        <taxon>Cardueae</taxon>
        <taxon>Arctiinae</taxon>
        <taxon>Arctium</taxon>
    </lineage>
</organism>